<dbReference type="RefSeq" id="WP_102684922.1">
    <property type="nucleotide sequence ID" value="NZ_CP151184.1"/>
</dbReference>
<proteinExistence type="predicted"/>
<dbReference type="AlphaFoldDB" id="A0A2V4I858"/>
<organism evidence="2 3">
    <name type="scientific">Pseudomonas soli</name>
    <dbReference type="NCBI Taxonomy" id="1306993"/>
    <lineage>
        <taxon>Bacteria</taxon>
        <taxon>Pseudomonadati</taxon>
        <taxon>Pseudomonadota</taxon>
        <taxon>Gammaproteobacteria</taxon>
        <taxon>Pseudomonadales</taxon>
        <taxon>Pseudomonadaceae</taxon>
        <taxon>Pseudomonas</taxon>
    </lineage>
</organism>
<dbReference type="InterPro" id="IPR010982">
    <property type="entry name" value="Lambda_DNA-bd_dom_sf"/>
</dbReference>
<evidence type="ECO:0000259" key="1">
    <source>
        <dbReference type="PROSITE" id="PS50943"/>
    </source>
</evidence>
<dbReference type="SMART" id="SM00530">
    <property type="entry name" value="HTH_XRE"/>
    <property type="match status" value="1"/>
</dbReference>
<dbReference type="EMBL" id="QJRO01000005">
    <property type="protein sequence ID" value="PYB82843.1"/>
    <property type="molecule type" value="Genomic_DNA"/>
</dbReference>
<reference evidence="2 3" key="1">
    <citation type="submission" date="2018-06" db="EMBL/GenBank/DDBJ databases">
        <title>Pseudomonas diversity within urban Lake Michigan freshwaters.</title>
        <authorList>
            <person name="Batrich M."/>
            <person name="Hatzopoulos T."/>
            <person name="Putonti C."/>
        </authorList>
    </citation>
    <scope>NUCLEOTIDE SEQUENCE [LARGE SCALE GENOMIC DNA]</scope>
    <source>
        <strain evidence="2 3">LBp-160603</strain>
    </source>
</reference>
<sequence length="109" mass="12528">MYKTLEDVMNELTPERRARIEERGRELIREEMTLQALRKQLEITQESMAERLDVRQGNVSRFENRSDMLISTLRDYLEAMGGRLELVVHLPGRAPITIEGLAGDSLVDG</sequence>
<dbReference type="Proteomes" id="UP000247620">
    <property type="component" value="Unassembled WGS sequence"/>
</dbReference>
<protein>
    <submittedName>
        <fullName evidence="2">Helix-turn-helix domain-containing protein</fullName>
    </submittedName>
</protein>
<dbReference type="Pfam" id="PF13744">
    <property type="entry name" value="HTH_37"/>
    <property type="match status" value="1"/>
</dbReference>
<gene>
    <name evidence="2" type="ORF">DMX07_10810</name>
</gene>
<dbReference type="PROSITE" id="PS50943">
    <property type="entry name" value="HTH_CROC1"/>
    <property type="match status" value="1"/>
</dbReference>
<dbReference type="CDD" id="cd00093">
    <property type="entry name" value="HTH_XRE"/>
    <property type="match status" value="1"/>
</dbReference>
<accession>A0A2V4I858</accession>
<dbReference type="InterPro" id="IPR001387">
    <property type="entry name" value="Cro/C1-type_HTH"/>
</dbReference>
<name>A0A2V4I858_9PSED</name>
<feature type="domain" description="HTH cro/C1-type" evidence="1">
    <location>
        <begin position="34"/>
        <end position="87"/>
    </location>
</feature>
<dbReference type="GO" id="GO:0003677">
    <property type="term" value="F:DNA binding"/>
    <property type="evidence" value="ECO:0007669"/>
    <property type="project" value="InterPro"/>
</dbReference>
<comment type="caution">
    <text evidence="2">The sequence shown here is derived from an EMBL/GenBank/DDBJ whole genome shotgun (WGS) entry which is preliminary data.</text>
</comment>
<dbReference type="Gene3D" id="1.10.260.40">
    <property type="entry name" value="lambda repressor-like DNA-binding domains"/>
    <property type="match status" value="1"/>
</dbReference>
<dbReference type="SUPFAM" id="SSF47413">
    <property type="entry name" value="lambda repressor-like DNA-binding domains"/>
    <property type="match status" value="1"/>
</dbReference>
<dbReference type="InterPro" id="IPR039554">
    <property type="entry name" value="HigA2-like_HTH"/>
</dbReference>
<evidence type="ECO:0000313" key="2">
    <source>
        <dbReference type="EMBL" id="PYB82843.1"/>
    </source>
</evidence>
<evidence type="ECO:0000313" key="3">
    <source>
        <dbReference type="Proteomes" id="UP000247620"/>
    </source>
</evidence>